<gene>
    <name evidence="2" type="ORF">M231_02463</name>
</gene>
<feature type="region of interest" description="Disordered" evidence="1">
    <location>
        <begin position="1"/>
        <end position="62"/>
    </location>
</feature>
<dbReference type="AlphaFoldDB" id="A0A4Q1BQI4"/>
<feature type="region of interest" description="Disordered" evidence="1">
    <location>
        <begin position="102"/>
        <end position="123"/>
    </location>
</feature>
<evidence type="ECO:0000313" key="3">
    <source>
        <dbReference type="Proteomes" id="UP000289152"/>
    </source>
</evidence>
<proteinExistence type="predicted"/>
<organism evidence="2 3">
    <name type="scientific">Tremella mesenterica</name>
    <name type="common">Jelly fungus</name>
    <dbReference type="NCBI Taxonomy" id="5217"/>
    <lineage>
        <taxon>Eukaryota</taxon>
        <taxon>Fungi</taxon>
        <taxon>Dikarya</taxon>
        <taxon>Basidiomycota</taxon>
        <taxon>Agaricomycotina</taxon>
        <taxon>Tremellomycetes</taxon>
        <taxon>Tremellales</taxon>
        <taxon>Tremellaceae</taxon>
        <taxon>Tremella</taxon>
    </lineage>
</organism>
<dbReference type="EMBL" id="SDIL01000021">
    <property type="protein sequence ID" value="RXK40189.1"/>
    <property type="molecule type" value="Genomic_DNA"/>
</dbReference>
<evidence type="ECO:0000256" key="1">
    <source>
        <dbReference type="SAM" id="MobiDB-lite"/>
    </source>
</evidence>
<comment type="caution">
    <text evidence="2">The sequence shown here is derived from an EMBL/GenBank/DDBJ whole genome shotgun (WGS) entry which is preliminary data.</text>
</comment>
<evidence type="ECO:0000313" key="2">
    <source>
        <dbReference type="EMBL" id="RXK40189.1"/>
    </source>
</evidence>
<feature type="compositionally biased region" description="Low complexity" evidence="1">
    <location>
        <begin position="1"/>
        <end position="56"/>
    </location>
</feature>
<keyword evidence="3" id="KW-1185">Reference proteome</keyword>
<sequence>MFPFGSKKPTSKPSQSSSSTSTPNSNPNHTQGPSSNPNSTQTTSSNPKPNTTFTSPFGNPNLTLQERNAIIKKQYEYWLSQESERREEMRKVQETILQLNKKHEESQGQVRKWVEDQNGQEWE</sequence>
<protein>
    <submittedName>
        <fullName evidence="2">Uncharacterized protein</fullName>
    </submittedName>
</protein>
<accession>A0A4Q1BQI4</accession>
<dbReference type="Proteomes" id="UP000289152">
    <property type="component" value="Unassembled WGS sequence"/>
</dbReference>
<reference evidence="2 3" key="1">
    <citation type="submission" date="2016-06" db="EMBL/GenBank/DDBJ databases">
        <title>Evolution of pathogenesis and genome organization in the Tremellales.</title>
        <authorList>
            <person name="Cuomo C."/>
            <person name="Litvintseva A."/>
            <person name="Heitman J."/>
            <person name="Chen Y."/>
            <person name="Sun S."/>
            <person name="Springer D."/>
            <person name="Dromer F."/>
            <person name="Young S."/>
            <person name="Zeng Q."/>
            <person name="Chapman S."/>
            <person name="Gujja S."/>
            <person name="Saif S."/>
            <person name="Birren B."/>
        </authorList>
    </citation>
    <scope>NUCLEOTIDE SEQUENCE [LARGE SCALE GENOMIC DNA]</scope>
    <source>
        <strain evidence="2 3">ATCC 28783</strain>
    </source>
</reference>
<dbReference type="InParanoid" id="A0A4Q1BQI4"/>
<name>A0A4Q1BQI4_TREME</name>